<keyword evidence="1" id="KW-0812">Transmembrane</keyword>
<evidence type="ECO:0000313" key="3">
    <source>
        <dbReference type="Proteomes" id="UP001301769"/>
    </source>
</evidence>
<gene>
    <name evidence="2" type="ORF">QBC37DRAFT_338224</name>
</gene>
<name>A0AAN7B836_9PEZI</name>
<feature type="transmembrane region" description="Helical" evidence="1">
    <location>
        <begin position="111"/>
        <end position="134"/>
    </location>
</feature>
<keyword evidence="3" id="KW-1185">Reference proteome</keyword>
<feature type="non-terminal residue" evidence="2">
    <location>
        <position position="540"/>
    </location>
</feature>
<sequence length="540" mass="59043">MAVPTVQQPPDTYLLWTKFKFPDPSLGPVTAFAVPTPIYRYIQNGYALLSTIMVVNLWAIVMVFGIYMQLTTTKTASRVNGMAMSLWNTKDAPRQSAIATLLYVRKKWNKWWYYPFISILAGAWVASLAAGIFLPSRIFLGNAAPVNPLSIYVPTVSSLELSIAETFSKYALEGGGYMRAAAAALVASDEIRAKVMVSQPAVEGTWNNEKRSGIVNETIQRIDYGYNITGTDLGLQHIPQLILTVTGSCATDYTWLNMSRSTSGQINQVVYNEDVYNCPWLLKEEIVANSINSPGPSATFCVQDPDTATNKGNVSWGVVISSVDQVSIATGQDPWYMTSSSLDERNGNLTRVLPGRPALSCWQDDLWSYKGESTDVTNLQSILPPNTISDATADILAHNLGGPVVESLGGHIGTAALQSYRGTVNRLFNAGESSMYSDLSALILGAYIATINNLADTALHRDHQSINTPDIRNLAREKDDDSKTRPDVGQFIVFSDQVASLSLTLVILIPFLTLASWLLMQALLAFTPLKLTKAMEPTEL</sequence>
<evidence type="ECO:0000313" key="2">
    <source>
        <dbReference type="EMBL" id="KAK4216231.1"/>
    </source>
</evidence>
<feature type="transmembrane region" description="Helical" evidence="1">
    <location>
        <begin position="46"/>
        <end position="68"/>
    </location>
</feature>
<accession>A0AAN7B836</accession>
<evidence type="ECO:0000256" key="1">
    <source>
        <dbReference type="SAM" id="Phobius"/>
    </source>
</evidence>
<reference evidence="2" key="1">
    <citation type="journal article" date="2023" name="Mol. Phylogenet. Evol.">
        <title>Genome-scale phylogeny and comparative genomics of the fungal order Sordariales.</title>
        <authorList>
            <person name="Hensen N."/>
            <person name="Bonometti L."/>
            <person name="Westerberg I."/>
            <person name="Brannstrom I.O."/>
            <person name="Guillou S."/>
            <person name="Cros-Aarteil S."/>
            <person name="Calhoun S."/>
            <person name="Haridas S."/>
            <person name="Kuo A."/>
            <person name="Mondo S."/>
            <person name="Pangilinan J."/>
            <person name="Riley R."/>
            <person name="LaButti K."/>
            <person name="Andreopoulos B."/>
            <person name="Lipzen A."/>
            <person name="Chen C."/>
            <person name="Yan M."/>
            <person name="Daum C."/>
            <person name="Ng V."/>
            <person name="Clum A."/>
            <person name="Steindorff A."/>
            <person name="Ohm R.A."/>
            <person name="Martin F."/>
            <person name="Silar P."/>
            <person name="Natvig D.O."/>
            <person name="Lalanne C."/>
            <person name="Gautier V."/>
            <person name="Ament-Velasquez S.L."/>
            <person name="Kruys A."/>
            <person name="Hutchinson M.I."/>
            <person name="Powell A.J."/>
            <person name="Barry K."/>
            <person name="Miller A.N."/>
            <person name="Grigoriev I.V."/>
            <person name="Debuchy R."/>
            <person name="Gladieux P."/>
            <person name="Hiltunen Thoren M."/>
            <person name="Johannesson H."/>
        </authorList>
    </citation>
    <scope>NUCLEOTIDE SEQUENCE</scope>
    <source>
        <strain evidence="2">PSN293</strain>
    </source>
</reference>
<dbReference type="EMBL" id="MU858070">
    <property type="protein sequence ID" value="KAK4216231.1"/>
    <property type="molecule type" value="Genomic_DNA"/>
</dbReference>
<dbReference type="AlphaFoldDB" id="A0AAN7B836"/>
<reference evidence="2" key="2">
    <citation type="submission" date="2023-05" db="EMBL/GenBank/DDBJ databases">
        <authorList>
            <consortium name="Lawrence Berkeley National Laboratory"/>
            <person name="Steindorff A."/>
            <person name="Hensen N."/>
            <person name="Bonometti L."/>
            <person name="Westerberg I."/>
            <person name="Brannstrom I.O."/>
            <person name="Guillou S."/>
            <person name="Cros-Aarteil S."/>
            <person name="Calhoun S."/>
            <person name="Haridas S."/>
            <person name="Kuo A."/>
            <person name="Mondo S."/>
            <person name="Pangilinan J."/>
            <person name="Riley R."/>
            <person name="Labutti K."/>
            <person name="Andreopoulos B."/>
            <person name="Lipzen A."/>
            <person name="Chen C."/>
            <person name="Yanf M."/>
            <person name="Daum C."/>
            <person name="Ng V."/>
            <person name="Clum A."/>
            <person name="Ohm R."/>
            <person name="Martin F."/>
            <person name="Silar P."/>
            <person name="Natvig D."/>
            <person name="Lalanne C."/>
            <person name="Gautier V."/>
            <person name="Ament-Velasquez S.L."/>
            <person name="Kruys A."/>
            <person name="Hutchinson M.I."/>
            <person name="Powell A.J."/>
            <person name="Barry K."/>
            <person name="Miller A.N."/>
            <person name="Grigoriev I.V."/>
            <person name="Debuchy R."/>
            <person name="Gladieux P."/>
            <person name="Thoren M.H."/>
            <person name="Johannesson H."/>
        </authorList>
    </citation>
    <scope>NUCLEOTIDE SEQUENCE</scope>
    <source>
        <strain evidence="2">PSN293</strain>
    </source>
</reference>
<keyword evidence="1" id="KW-1133">Transmembrane helix</keyword>
<proteinExistence type="predicted"/>
<keyword evidence="1" id="KW-0472">Membrane</keyword>
<dbReference type="Proteomes" id="UP001301769">
    <property type="component" value="Unassembled WGS sequence"/>
</dbReference>
<organism evidence="2 3">
    <name type="scientific">Rhypophila decipiens</name>
    <dbReference type="NCBI Taxonomy" id="261697"/>
    <lineage>
        <taxon>Eukaryota</taxon>
        <taxon>Fungi</taxon>
        <taxon>Dikarya</taxon>
        <taxon>Ascomycota</taxon>
        <taxon>Pezizomycotina</taxon>
        <taxon>Sordariomycetes</taxon>
        <taxon>Sordariomycetidae</taxon>
        <taxon>Sordariales</taxon>
        <taxon>Naviculisporaceae</taxon>
        <taxon>Rhypophila</taxon>
    </lineage>
</organism>
<protein>
    <submittedName>
        <fullName evidence="2">Uncharacterized protein</fullName>
    </submittedName>
</protein>
<feature type="transmembrane region" description="Helical" evidence="1">
    <location>
        <begin position="501"/>
        <end position="526"/>
    </location>
</feature>
<comment type="caution">
    <text evidence="2">The sequence shown here is derived from an EMBL/GenBank/DDBJ whole genome shotgun (WGS) entry which is preliminary data.</text>
</comment>